<protein>
    <submittedName>
        <fullName evidence="2">Uncharacterized protein</fullName>
    </submittedName>
</protein>
<dbReference type="EMBL" id="GBRH01166825">
    <property type="protein sequence ID" value="JAE31071.1"/>
    <property type="molecule type" value="Transcribed_RNA"/>
</dbReference>
<reference evidence="2" key="1">
    <citation type="submission" date="2014-09" db="EMBL/GenBank/DDBJ databases">
        <authorList>
            <person name="Magalhaes I.L.F."/>
            <person name="Oliveira U."/>
            <person name="Santos F.R."/>
            <person name="Vidigal T.H.D.A."/>
            <person name="Brescovit A.D."/>
            <person name="Santos A.J."/>
        </authorList>
    </citation>
    <scope>NUCLEOTIDE SEQUENCE</scope>
    <source>
        <tissue evidence="2">Shoot tissue taken approximately 20 cm above the soil surface</tissue>
    </source>
</reference>
<proteinExistence type="predicted"/>
<sequence length="87" mass="9633">MLGLNGPASWLSETSTSWRLRGSVSGNAPDRAFECRSRNSRLTHPEMAAGTGPTRWFSLMSTKLRFLRLPISAGMVPDSRLPLSRSR</sequence>
<evidence type="ECO:0000313" key="2">
    <source>
        <dbReference type="EMBL" id="JAE31071.1"/>
    </source>
</evidence>
<dbReference type="AlphaFoldDB" id="A0A0A9H8A5"/>
<evidence type="ECO:0000256" key="1">
    <source>
        <dbReference type="SAM" id="MobiDB-lite"/>
    </source>
</evidence>
<reference evidence="2" key="2">
    <citation type="journal article" date="2015" name="Data Brief">
        <title>Shoot transcriptome of the giant reed, Arundo donax.</title>
        <authorList>
            <person name="Barrero R.A."/>
            <person name="Guerrero F.D."/>
            <person name="Moolhuijzen P."/>
            <person name="Goolsby J.A."/>
            <person name="Tidwell J."/>
            <person name="Bellgard S.E."/>
            <person name="Bellgard M.I."/>
        </authorList>
    </citation>
    <scope>NUCLEOTIDE SEQUENCE</scope>
    <source>
        <tissue evidence="2">Shoot tissue taken approximately 20 cm above the soil surface</tissue>
    </source>
</reference>
<accession>A0A0A9H8A5</accession>
<name>A0A0A9H8A5_ARUDO</name>
<feature type="region of interest" description="Disordered" evidence="1">
    <location>
        <begin position="21"/>
        <end position="47"/>
    </location>
</feature>
<organism evidence="2">
    <name type="scientific">Arundo donax</name>
    <name type="common">Giant reed</name>
    <name type="synonym">Donax arundinaceus</name>
    <dbReference type="NCBI Taxonomy" id="35708"/>
    <lineage>
        <taxon>Eukaryota</taxon>
        <taxon>Viridiplantae</taxon>
        <taxon>Streptophyta</taxon>
        <taxon>Embryophyta</taxon>
        <taxon>Tracheophyta</taxon>
        <taxon>Spermatophyta</taxon>
        <taxon>Magnoliopsida</taxon>
        <taxon>Liliopsida</taxon>
        <taxon>Poales</taxon>
        <taxon>Poaceae</taxon>
        <taxon>PACMAD clade</taxon>
        <taxon>Arundinoideae</taxon>
        <taxon>Arundineae</taxon>
        <taxon>Arundo</taxon>
    </lineage>
</organism>